<proteinExistence type="predicted"/>
<evidence type="ECO:0000256" key="1">
    <source>
        <dbReference type="SAM" id="Coils"/>
    </source>
</evidence>
<keyword evidence="3" id="KW-1185">Reference proteome</keyword>
<name>A0AAN8UPP4_9MAGN</name>
<dbReference type="InterPro" id="IPR046934">
    <property type="entry name" value="PIR2-like"/>
</dbReference>
<evidence type="ECO:0000313" key="2">
    <source>
        <dbReference type="EMBL" id="KAK6918114.1"/>
    </source>
</evidence>
<feature type="coiled-coil region" evidence="1">
    <location>
        <begin position="474"/>
        <end position="572"/>
    </location>
</feature>
<dbReference type="PANTHER" id="PTHR46405:SF3">
    <property type="entry name" value="RING_U-BOX SUPERFAMILY PROTEIN"/>
    <property type="match status" value="1"/>
</dbReference>
<gene>
    <name evidence="2" type="ORF">RJ641_016536</name>
</gene>
<keyword evidence="1" id="KW-0175">Coiled coil</keyword>
<dbReference type="EMBL" id="JBAMMX010000022">
    <property type="protein sequence ID" value="KAK6918114.1"/>
    <property type="molecule type" value="Genomic_DNA"/>
</dbReference>
<protein>
    <submittedName>
        <fullName evidence="2">Uncharacterized protein</fullName>
    </submittedName>
</protein>
<sequence length="573" mass="65629">MHGSCGSEYGDVRKSYYVHNSPQLSSDQISRLVRSWCRDTILSYDAKSFCSDDLDISPDPLNNYTEAELEKMLLMKLTSIYLQALFGIVIYGFDFSVALKAILENGGAVGENGSAVGVRDIIKIILMNSAPGMIDISVQPGNEDYEAFKDLGQLMRSLLEKMLLSIQQARNSGKREALWCLFKSNFDLDAASRISITNFSSNAGESKLTDEFKAGKMCGDSTYHESFDIFSNDMLDKVCEQLNKCYLHRISLSNLAPVLRYYLKERTKHLVDSFCALLKVPNALSIAPSDPFSSDNPLKQQDSGNLKLPRALLKSSEFAKGDAKSLNMVLSQMNPKILRLANQIHYLETQVNEHVGWANKKVLQADEKLGLALSEIDRFRSERLGNQQLKHGNLMPKEETMDRLAEMISTLKFANSRFDAVNTVVKYFEMEDLEIQSEIKAFNLHELESNRKCLASESRYKKCHKSIFKSRKQITKYQEEIEVEKLKFSRLQQRFQHLRDAQVETQDKLRQEMMAKEEAILLAQEELKLKKEAEIRVKSKMVDLQDMLETQRKQFDNDVKRLEQQISRLEMYL</sequence>
<accession>A0AAN8UPP4</accession>
<dbReference type="PANTHER" id="PTHR46405">
    <property type="entry name" value="OS05G0141500 PROTEIN"/>
    <property type="match status" value="1"/>
</dbReference>
<dbReference type="Proteomes" id="UP001370490">
    <property type="component" value="Unassembled WGS sequence"/>
</dbReference>
<organism evidence="2 3">
    <name type="scientific">Dillenia turbinata</name>
    <dbReference type="NCBI Taxonomy" id="194707"/>
    <lineage>
        <taxon>Eukaryota</taxon>
        <taxon>Viridiplantae</taxon>
        <taxon>Streptophyta</taxon>
        <taxon>Embryophyta</taxon>
        <taxon>Tracheophyta</taxon>
        <taxon>Spermatophyta</taxon>
        <taxon>Magnoliopsida</taxon>
        <taxon>eudicotyledons</taxon>
        <taxon>Gunneridae</taxon>
        <taxon>Pentapetalae</taxon>
        <taxon>Dilleniales</taxon>
        <taxon>Dilleniaceae</taxon>
        <taxon>Dillenia</taxon>
    </lineage>
</organism>
<evidence type="ECO:0000313" key="3">
    <source>
        <dbReference type="Proteomes" id="UP001370490"/>
    </source>
</evidence>
<comment type="caution">
    <text evidence="2">The sequence shown here is derived from an EMBL/GenBank/DDBJ whole genome shotgun (WGS) entry which is preliminary data.</text>
</comment>
<reference evidence="2 3" key="1">
    <citation type="submission" date="2023-12" db="EMBL/GenBank/DDBJ databases">
        <title>A high-quality genome assembly for Dillenia turbinata (Dilleniales).</title>
        <authorList>
            <person name="Chanderbali A."/>
        </authorList>
    </citation>
    <scope>NUCLEOTIDE SEQUENCE [LARGE SCALE GENOMIC DNA]</scope>
    <source>
        <strain evidence="2">LSX21</strain>
        <tissue evidence="2">Leaf</tissue>
    </source>
</reference>
<dbReference type="AlphaFoldDB" id="A0AAN8UPP4"/>